<dbReference type="KEGG" id="dfs:HGD76_04990"/>
<evidence type="ECO:0000313" key="1">
    <source>
        <dbReference type="EMBL" id="QJB42826.1"/>
    </source>
</evidence>
<dbReference type="Proteomes" id="UP000502433">
    <property type="component" value="Chromosome"/>
</dbReference>
<gene>
    <name evidence="1" type="ORF">HGD76_04990</name>
</gene>
<accession>A0A6H2BV30</accession>
<evidence type="ECO:0008006" key="3">
    <source>
        <dbReference type="Google" id="ProtNLM"/>
    </source>
</evidence>
<dbReference type="AlphaFoldDB" id="A0A6H2BV30"/>
<proteinExistence type="predicted"/>
<reference evidence="1 2" key="1">
    <citation type="submission" date="2020-04" db="EMBL/GenBank/DDBJ databases">
        <title>Genome-Wide Identification of 5-Methylcytosine Sites in Bacterial Genomes By High-Throughput Sequencing of MspJI Restriction Fragments.</title>
        <authorList>
            <person name="Wu V."/>
        </authorList>
    </citation>
    <scope>NUCLEOTIDE SEQUENCE [LARGE SCALE GENOMIC DNA]</scope>
    <source>
        <strain evidence="1 2">CCAP 1403/13f</strain>
    </source>
</reference>
<sequence>MLIAITSQSNSVTSFGEITITKWKAANLIKPSIIKPVLTTISKELVIKKLGQLEEVNRQALQNLLQCILG</sequence>
<reference evidence="1 2" key="2">
    <citation type="submission" date="2020-04" db="EMBL/GenBank/DDBJ databases">
        <authorList>
            <person name="Fomenkov A."/>
            <person name="Anton B.P."/>
            <person name="Roberts R.J."/>
        </authorList>
    </citation>
    <scope>NUCLEOTIDE SEQUENCE [LARGE SCALE GENOMIC DNA]</scope>
    <source>
        <strain evidence="1 2">CCAP 1403/13f</strain>
    </source>
</reference>
<evidence type="ECO:0000313" key="2">
    <source>
        <dbReference type="Proteomes" id="UP000502433"/>
    </source>
</evidence>
<name>A0A6H2BV30_DOLFA</name>
<dbReference type="SUPFAM" id="SSF50118">
    <property type="entry name" value="Cell growth inhibitor/plasmid maintenance toxic component"/>
    <property type="match status" value="1"/>
</dbReference>
<dbReference type="EMBL" id="CP051206">
    <property type="protein sequence ID" value="QJB42826.1"/>
    <property type="molecule type" value="Genomic_DNA"/>
</dbReference>
<protein>
    <recommendedName>
        <fullName evidence="3">Type II toxin-antitoxin system PemK/MazF family toxin</fullName>
    </recommendedName>
</protein>
<dbReference type="RefSeq" id="WP_168694531.1">
    <property type="nucleotide sequence ID" value="NZ_CP051206.1"/>
</dbReference>
<organism evidence="1 2">
    <name type="scientific">Dolichospermum flos-aquae CCAP 1403/13F</name>
    <dbReference type="NCBI Taxonomy" id="315271"/>
    <lineage>
        <taxon>Bacteria</taxon>
        <taxon>Bacillati</taxon>
        <taxon>Cyanobacteriota</taxon>
        <taxon>Cyanophyceae</taxon>
        <taxon>Nostocales</taxon>
        <taxon>Aphanizomenonaceae</taxon>
        <taxon>Dolichospermum</taxon>
    </lineage>
</organism>